<evidence type="ECO:0000256" key="4">
    <source>
        <dbReference type="ARBA" id="ARBA00023052"/>
    </source>
</evidence>
<keyword evidence="4" id="KW-0786">Thiamine pyrophosphate</keyword>
<sequence length="271" mass="30186">VDERSSAFFALGLAKSTLNPVVALSTSGTAAANFFPAIIEASLSRVPIIILSADRPKNLVGTGSNQTINQEHLYGNHVRYFKDVGLPLKNMDSLEEILQQAMNYLKGSDLEHPPGPIHLNFPFDEPLLPEDLRTLDISKYSFKSSIKNIGNTDDIQILPKSSKPLIVVGPMDNDLQGGGIIKLANRMQAPIMADPLSQLRYGFDDEFILAHYDHFLKIVDLKPDLILRFGRKPTSKILCQLLDKWGSRVLLIDAWKQYNDNCPQFIQASID</sequence>
<protein>
    <recommendedName>
        <fullName evidence="6">Thiamine pyrophosphate enzyme N-terminal TPP-binding domain-containing protein</fullName>
    </recommendedName>
</protein>
<feature type="non-terminal residue" evidence="7">
    <location>
        <position position="1"/>
    </location>
</feature>
<dbReference type="AlphaFoldDB" id="A0A382PFI7"/>
<dbReference type="PANTHER" id="PTHR42916">
    <property type="entry name" value="2-SUCCINYL-5-ENOLPYRUVYL-6-HYDROXY-3-CYCLOHEXENE-1-CARBOXYLATE SYNTHASE"/>
    <property type="match status" value="1"/>
</dbReference>
<keyword evidence="2" id="KW-0479">Metal-binding</keyword>
<reference evidence="7" key="1">
    <citation type="submission" date="2018-05" db="EMBL/GenBank/DDBJ databases">
        <authorList>
            <person name="Lanie J.A."/>
            <person name="Ng W.-L."/>
            <person name="Kazmierczak K.M."/>
            <person name="Andrzejewski T.M."/>
            <person name="Davidsen T.M."/>
            <person name="Wayne K.J."/>
            <person name="Tettelin H."/>
            <person name="Glass J.I."/>
            <person name="Rusch D."/>
            <person name="Podicherti R."/>
            <person name="Tsui H.-C.T."/>
            <person name="Winkler M.E."/>
        </authorList>
    </citation>
    <scope>NUCLEOTIDE SEQUENCE</scope>
</reference>
<evidence type="ECO:0000256" key="2">
    <source>
        <dbReference type="ARBA" id="ARBA00022723"/>
    </source>
</evidence>
<dbReference type="EMBL" id="UINC01106719">
    <property type="protein sequence ID" value="SVC71570.1"/>
    <property type="molecule type" value="Genomic_DNA"/>
</dbReference>
<accession>A0A382PFI7</accession>
<evidence type="ECO:0000256" key="1">
    <source>
        <dbReference type="ARBA" id="ARBA00022679"/>
    </source>
</evidence>
<dbReference type="GO" id="GO:0030976">
    <property type="term" value="F:thiamine pyrophosphate binding"/>
    <property type="evidence" value="ECO:0007669"/>
    <property type="project" value="InterPro"/>
</dbReference>
<dbReference type="GO" id="GO:0046872">
    <property type="term" value="F:metal ion binding"/>
    <property type="evidence" value="ECO:0007669"/>
    <property type="project" value="UniProtKB-KW"/>
</dbReference>
<dbReference type="GO" id="GO:0070204">
    <property type="term" value="F:2-succinyl-5-enolpyruvyl-6-hydroxy-3-cyclohexene-1-carboxylic-acid synthase activity"/>
    <property type="evidence" value="ECO:0007669"/>
    <property type="project" value="InterPro"/>
</dbReference>
<proteinExistence type="predicted"/>
<dbReference type="SUPFAM" id="SSF52518">
    <property type="entry name" value="Thiamin diphosphate-binding fold (THDP-binding)"/>
    <property type="match status" value="1"/>
</dbReference>
<dbReference type="Gene3D" id="3.40.50.1220">
    <property type="entry name" value="TPP-binding domain"/>
    <property type="match status" value="1"/>
</dbReference>
<keyword evidence="1" id="KW-0808">Transferase</keyword>
<evidence type="ECO:0000259" key="6">
    <source>
        <dbReference type="Pfam" id="PF02776"/>
    </source>
</evidence>
<dbReference type="PANTHER" id="PTHR42916:SF1">
    <property type="entry name" value="PROTEIN PHYLLO, CHLOROPLASTIC"/>
    <property type="match status" value="1"/>
</dbReference>
<evidence type="ECO:0000256" key="5">
    <source>
        <dbReference type="ARBA" id="ARBA00023211"/>
    </source>
</evidence>
<dbReference type="GO" id="GO:0009234">
    <property type="term" value="P:menaquinone biosynthetic process"/>
    <property type="evidence" value="ECO:0007669"/>
    <property type="project" value="InterPro"/>
</dbReference>
<gene>
    <name evidence="7" type="ORF">METZ01_LOCUS324424</name>
</gene>
<dbReference type="Gene3D" id="3.40.50.970">
    <property type="match status" value="1"/>
</dbReference>
<dbReference type="Pfam" id="PF02776">
    <property type="entry name" value="TPP_enzyme_N"/>
    <property type="match status" value="1"/>
</dbReference>
<feature type="non-terminal residue" evidence="7">
    <location>
        <position position="271"/>
    </location>
</feature>
<dbReference type="InterPro" id="IPR029061">
    <property type="entry name" value="THDP-binding"/>
</dbReference>
<dbReference type="InterPro" id="IPR012001">
    <property type="entry name" value="Thiamin_PyroP_enz_TPP-bd_dom"/>
</dbReference>
<dbReference type="NCBIfam" id="TIGR00173">
    <property type="entry name" value="menD"/>
    <property type="match status" value="1"/>
</dbReference>
<organism evidence="7">
    <name type="scientific">marine metagenome</name>
    <dbReference type="NCBI Taxonomy" id="408172"/>
    <lineage>
        <taxon>unclassified sequences</taxon>
        <taxon>metagenomes</taxon>
        <taxon>ecological metagenomes</taxon>
    </lineage>
</organism>
<evidence type="ECO:0000313" key="7">
    <source>
        <dbReference type="EMBL" id="SVC71570.1"/>
    </source>
</evidence>
<keyword evidence="5" id="KW-0464">Manganese</keyword>
<keyword evidence="3" id="KW-0460">Magnesium</keyword>
<dbReference type="InterPro" id="IPR004433">
    <property type="entry name" value="MenaQ_synth_MenD"/>
</dbReference>
<feature type="domain" description="Thiamine pyrophosphate enzyme N-terminal TPP-binding" evidence="6">
    <location>
        <begin position="2"/>
        <end position="72"/>
    </location>
</feature>
<name>A0A382PFI7_9ZZZZ</name>
<evidence type="ECO:0000256" key="3">
    <source>
        <dbReference type="ARBA" id="ARBA00022842"/>
    </source>
</evidence>